<dbReference type="Proteomes" id="UP001174136">
    <property type="component" value="Unassembled WGS sequence"/>
</dbReference>
<dbReference type="Pfam" id="PF05699">
    <property type="entry name" value="Dimer_Tnp_hAT"/>
    <property type="match status" value="1"/>
</dbReference>
<organism evidence="2 3">
    <name type="scientific">Merluccius polli</name>
    <name type="common">Benguela hake</name>
    <name type="synonym">Merluccius cadenati</name>
    <dbReference type="NCBI Taxonomy" id="89951"/>
    <lineage>
        <taxon>Eukaryota</taxon>
        <taxon>Metazoa</taxon>
        <taxon>Chordata</taxon>
        <taxon>Craniata</taxon>
        <taxon>Vertebrata</taxon>
        <taxon>Euteleostomi</taxon>
        <taxon>Actinopterygii</taxon>
        <taxon>Neopterygii</taxon>
        <taxon>Teleostei</taxon>
        <taxon>Neoteleostei</taxon>
        <taxon>Acanthomorphata</taxon>
        <taxon>Zeiogadaria</taxon>
        <taxon>Gadariae</taxon>
        <taxon>Gadiformes</taxon>
        <taxon>Gadoidei</taxon>
        <taxon>Merlucciidae</taxon>
        <taxon>Merluccius</taxon>
    </lineage>
</organism>
<sequence length="244" mass="27262">MKEAEFAVAQQFLQDEMAQSNKNWTTQDILTRYCEPLAAMPTVLKTLKLSLTFGASTATCENSFSTLKNVFSEHRRSMLHKRKASLIQIAVEKDLTKKFTGDNSVTNAVIYKAVIPITGRVLQRHMIQRVITVALRDSGFDSVLASALKAQQASLGLTEESLVQDVPTCWNSTLEKLRQIQHNKDPLKSMLAQQKHNLAMLTTAEYDRLGKVGNIAGALQVVKSMCPPQCYLHYAISCVQWRAC</sequence>
<evidence type="ECO:0000313" key="2">
    <source>
        <dbReference type="EMBL" id="KAK0146220.1"/>
    </source>
</evidence>
<dbReference type="InterPro" id="IPR008906">
    <property type="entry name" value="HATC_C_dom"/>
</dbReference>
<accession>A0AA47MU47</accession>
<keyword evidence="3" id="KW-1185">Reference proteome</keyword>
<evidence type="ECO:0000313" key="3">
    <source>
        <dbReference type="Proteomes" id="UP001174136"/>
    </source>
</evidence>
<proteinExistence type="predicted"/>
<name>A0AA47MU47_MERPO</name>
<reference evidence="2" key="1">
    <citation type="journal article" date="2023" name="Front. Mar. Sci.">
        <title>A new Merluccius polli reference genome to investigate the effects of global change in West African waters.</title>
        <authorList>
            <person name="Mateo J.L."/>
            <person name="Blanco-Fernandez C."/>
            <person name="Garcia-Vazquez E."/>
            <person name="Machado-Schiaffino G."/>
        </authorList>
    </citation>
    <scope>NUCLEOTIDE SEQUENCE</scope>
    <source>
        <strain evidence="2">C29</strain>
        <tissue evidence="2">Fin</tissue>
    </source>
</reference>
<dbReference type="GO" id="GO:0046983">
    <property type="term" value="F:protein dimerization activity"/>
    <property type="evidence" value="ECO:0007669"/>
    <property type="project" value="InterPro"/>
</dbReference>
<dbReference type="AlphaFoldDB" id="A0AA47MU47"/>
<protein>
    <recommendedName>
        <fullName evidence="1">HAT C-terminal dimerisation domain-containing protein</fullName>
    </recommendedName>
</protein>
<gene>
    <name evidence="2" type="ORF">N1851_014468</name>
</gene>
<comment type="caution">
    <text evidence="2">The sequence shown here is derived from an EMBL/GenBank/DDBJ whole genome shotgun (WGS) entry which is preliminary data.</text>
</comment>
<evidence type="ECO:0000259" key="1">
    <source>
        <dbReference type="Pfam" id="PF05699"/>
    </source>
</evidence>
<feature type="domain" description="HAT C-terminal dimerisation" evidence="1">
    <location>
        <begin position="38"/>
        <end position="87"/>
    </location>
</feature>
<dbReference type="EMBL" id="JAOPHQ010002603">
    <property type="protein sequence ID" value="KAK0146220.1"/>
    <property type="molecule type" value="Genomic_DNA"/>
</dbReference>